<dbReference type="OrthoDB" id="3793529at2759"/>
<gene>
    <name evidence="2" type="ORF">CC84DRAFT_1212908</name>
</gene>
<organism evidence="2 3">
    <name type="scientific">Paraphaeosphaeria sporulosa</name>
    <dbReference type="NCBI Taxonomy" id="1460663"/>
    <lineage>
        <taxon>Eukaryota</taxon>
        <taxon>Fungi</taxon>
        <taxon>Dikarya</taxon>
        <taxon>Ascomycota</taxon>
        <taxon>Pezizomycotina</taxon>
        <taxon>Dothideomycetes</taxon>
        <taxon>Pleosporomycetidae</taxon>
        <taxon>Pleosporales</taxon>
        <taxon>Massarineae</taxon>
        <taxon>Didymosphaeriaceae</taxon>
        <taxon>Paraphaeosphaeria</taxon>
    </lineage>
</organism>
<sequence>MTSSGARGNAHLDTLPASLLLEIFSHRTPRASMQTPATSDGREKHNTSHLDTSLRNVRAVDGDFFHVRRNAKDMSNWNVESMVMDGSLYGWDSYRHHGETFHEYLRLRDLDRRLGLSEVWLVDQDEDDDEEEDAVDPLDEEAWKQQLQDEGSNYERATVLCLCPNIEEMLSGSNFNDNRREYPEDEDSVAIRPIVSAGKGEGFGRAHRFEHLRYLSIDVQ</sequence>
<accession>A0A177CRT9</accession>
<dbReference type="InParanoid" id="A0A177CRT9"/>
<dbReference type="AlphaFoldDB" id="A0A177CRT9"/>
<feature type="region of interest" description="Disordered" evidence="1">
    <location>
        <begin position="30"/>
        <end position="50"/>
    </location>
</feature>
<dbReference type="RefSeq" id="XP_018039844.1">
    <property type="nucleotide sequence ID" value="XM_018182487.1"/>
</dbReference>
<evidence type="ECO:0000313" key="2">
    <source>
        <dbReference type="EMBL" id="OAG09479.1"/>
    </source>
</evidence>
<reference evidence="2 3" key="1">
    <citation type="submission" date="2016-05" db="EMBL/GenBank/DDBJ databases">
        <title>Comparative analysis of secretome profiles of manganese(II)-oxidizing ascomycete fungi.</title>
        <authorList>
            <consortium name="DOE Joint Genome Institute"/>
            <person name="Zeiner C.A."/>
            <person name="Purvine S.O."/>
            <person name="Zink E.M."/>
            <person name="Wu S."/>
            <person name="Pasa-Tolic L."/>
            <person name="Chaput D.L."/>
            <person name="Haridas S."/>
            <person name="Grigoriev I.V."/>
            <person name="Santelli C.M."/>
            <person name="Hansel C.M."/>
        </authorList>
    </citation>
    <scope>NUCLEOTIDE SEQUENCE [LARGE SCALE GENOMIC DNA]</scope>
    <source>
        <strain evidence="2 3">AP3s5-JAC2a</strain>
    </source>
</reference>
<dbReference type="EMBL" id="KV441549">
    <property type="protein sequence ID" value="OAG09479.1"/>
    <property type="molecule type" value="Genomic_DNA"/>
</dbReference>
<evidence type="ECO:0000313" key="3">
    <source>
        <dbReference type="Proteomes" id="UP000077069"/>
    </source>
</evidence>
<proteinExistence type="predicted"/>
<dbReference type="GeneID" id="28765973"/>
<protein>
    <submittedName>
        <fullName evidence="2">Uncharacterized protein</fullName>
    </submittedName>
</protein>
<keyword evidence="3" id="KW-1185">Reference proteome</keyword>
<name>A0A177CRT9_9PLEO</name>
<dbReference type="Proteomes" id="UP000077069">
    <property type="component" value="Unassembled WGS sequence"/>
</dbReference>
<evidence type="ECO:0000256" key="1">
    <source>
        <dbReference type="SAM" id="MobiDB-lite"/>
    </source>
</evidence>